<dbReference type="NCBIfam" id="TIGR01256">
    <property type="entry name" value="modA"/>
    <property type="match status" value="1"/>
</dbReference>
<dbReference type="OrthoDB" id="9785015at2"/>
<dbReference type="PANTHER" id="PTHR30632">
    <property type="entry name" value="MOLYBDATE-BINDING PERIPLASMIC PROTEIN"/>
    <property type="match status" value="1"/>
</dbReference>
<evidence type="ECO:0000256" key="2">
    <source>
        <dbReference type="ARBA" id="ARBA00022723"/>
    </source>
</evidence>
<gene>
    <name evidence="5" type="ordered locus">Thein_0489</name>
</gene>
<protein>
    <submittedName>
        <fullName evidence="5">Molybdenum ABC transporter, periplasmic molybdate-binding protein</fullName>
    </submittedName>
</protein>
<dbReference type="Pfam" id="PF13531">
    <property type="entry name" value="SBP_bac_11"/>
    <property type="match status" value="1"/>
</dbReference>
<comment type="similarity">
    <text evidence="1">Belongs to the bacterial solute-binding protein ModA family.</text>
</comment>
<dbReference type="FunCoup" id="F8AB05">
    <property type="interactions" value="171"/>
</dbReference>
<keyword evidence="6" id="KW-1185">Reference proteome</keyword>
<dbReference type="PIRSF" id="PIRSF004846">
    <property type="entry name" value="ModA"/>
    <property type="match status" value="1"/>
</dbReference>
<dbReference type="InParanoid" id="F8AB05"/>
<dbReference type="GO" id="GO:0015689">
    <property type="term" value="P:molybdate ion transport"/>
    <property type="evidence" value="ECO:0007669"/>
    <property type="project" value="InterPro"/>
</dbReference>
<feature type="binding site" evidence="4">
    <location>
        <position position="163"/>
    </location>
    <ligand>
        <name>molybdate</name>
        <dbReference type="ChEBI" id="CHEBI:36264"/>
    </ligand>
</feature>
<dbReference type="InterPro" id="IPR050682">
    <property type="entry name" value="ModA/WtpA"/>
</dbReference>
<dbReference type="HOGENOM" id="CLU_065520_2_0_0"/>
<evidence type="ECO:0000256" key="4">
    <source>
        <dbReference type="PIRSR" id="PIRSR004846-1"/>
    </source>
</evidence>
<reference evidence="5 6" key="2">
    <citation type="journal article" date="2012" name="Stand. Genomic Sci.">
        <title>Complete genome sequence of the thermophilic sulfate-reducing ocean bacterium Thermodesulfatator indicus type strain (CIR29812(T)).</title>
        <authorList>
            <person name="Anderson I."/>
            <person name="Saunders E."/>
            <person name="Lapidus A."/>
            <person name="Nolan M."/>
            <person name="Lucas S."/>
            <person name="Tice H."/>
            <person name="Del Rio T.G."/>
            <person name="Cheng J.F."/>
            <person name="Han C."/>
            <person name="Tapia R."/>
            <person name="Goodwin L.A."/>
            <person name="Pitluck S."/>
            <person name="Liolios K."/>
            <person name="Mavromatis K."/>
            <person name="Pagani I."/>
            <person name="Ivanova N."/>
            <person name="Mikhailova N."/>
            <person name="Pati A."/>
            <person name="Chen A."/>
            <person name="Palaniappan K."/>
            <person name="Land M."/>
            <person name="Hauser L."/>
            <person name="Jeffries C.D."/>
            <person name="Chang Y.J."/>
            <person name="Brambilla E.M."/>
            <person name="Rohde M."/>
            <person name="Spring S."/>
            <person name="Goker M."/>
            <person name="Detter J.C."/>
            <person name="Woyke T."/>
            <person name="Bristow J."/>
            <person name="Eisen J.A."/>
            <person name="Markowitz V."/>
            <person name="Hugenholtz P."/>
            <person name="Kyrpides N.C."/>
            <person name="Klenk H.P."/>
        </authorList>
    </citation>
    <scope>NUCLEOTIDE SEQUENCE [LARGE SCALE GENOMIC DNA]</scope>
    <source>
        <strain evidence="6">DSM 15286 / JCM 11887 / CIR29812</strain>
    </source>
</reference>
<dbReference type="KEGG" id="tid:Thein_0489"/>
<dbReference type="PANTHER" id="PTHR30632:SF0">
    <property type="entry name" value="SULFATE-BINDING PROTEIN"/>
    <property type="match status" value="1"/>
</dbReference>
<sequence>MKRILLLLVVFILFPSVLLAADSLLVFAGAGMRLPLDVIGKKFEEKYHVQVIYDYEGSGRLGNKILAGQTPDVYIPGSERWAKILKKKDYVKDYFPIAYHIPVIVTPLNNEKVKSLKDFLRHDVTLVLGDPKACAIGKVSQKIFKKAGLREDKMNIVARGVTVKQLVHWIEGNNADASIVWHADAVQSGKVRIVEIPKEVNAIALIPICTMTKTSHPEIAKKYVDFVLKEGKKIFADFGFKVAE</sequence>
<dbReference type="Proteomes" id="UP000006793">
    <property type="component" value="Chromosome"/>
</dbReference>
<evidence type="ECO:0000256" key="3">
    <source>
        <dbReference type="ARBA" id="ARBA00022729"/>
    </source>
</evidence>
<evidence type="ECO:0000313" key="5">
    <source>
        <dbReference type="EMBL" id="AEH44371.1"/>
    </source>
</evidence>
<dbReference type="RefSeq" id="WP_013907116.1">
    <property type="nucleotide sequence ID" value="NC_015681.1"/>
</dbReference>
<accession>F8AB05</accession>
<dbReference type="STRING" id="667014.Thein_0489"/>
<proteinExistence type="inferred from homology"/>
<dbReference type="EMBL" id="CP002683">
    <property type="protein sequence ID" value="AEH44371.1"/>
    <property type="molecule type" value="Genomic_DNA"/>
</dbReference>
<dbReference type="AlphaFoldDB" id="F8AB05"/>
<dbReference type="PaxDb" id="667014-Thein_0489"/>
<dbReference type="Gene3D" id="3.40.190.10">
    <property type="entry name" value="Periplasmic binding protein-like II"/>
    <property type="match status" value="2"/>
</dbReference>
<feature type="binding site" evidence="4">
    <location>
        <position position="58"/>
    </location>
    <ligand>
        <name>molybdate</name>
        <dbReference type="ChEBI" id="CHEBI:36264"/>
    </ligand>
</feature>
<dbReference type="InterPro" id="IPR005950">
    <property type="entry name" value="ModA"/>
</dbReference>
<organism evidence="5 6">
    <name type="scientific">Thermodesulfatator indicus (strain DSM 15286 / JCM 11887 / CIR29812)</name>
    <dbReference type="NCBI Taxonomy" id="667014"/>
    <lineage>
        <taxon>Bacteria</taxon>
        <taxon>Pseudomonadati</taxon>
        <taxon>Thermodesulfobacteriota</taxon>
        <taxon>Thermodesulfobacteria</taxon>
        <taxon>Thermodesulfobacteriales</taxon>
        <taxon>Thermodesulfatatoraceae</taxon>
        <taxon>Thermodesulfatator</taxon>
    </lineage>
</organism>
<dbReference type="GO" id="GO:0030973">
    <property type="term" value="F:molybdate ion binding"/>
    <property type="evidence" value="ECO:0007669"/>
    <property type="project" value="TreeGrafter"/>
</dbReference>
<keyword evidence="2 4" id="KW-0479">Metal-binding</keyword>
<dbReference type="eggNOG" id="COG0725">
    <property type="taxonomic scope" value="Bacteria"/>
</dbReference>
<name>F8AB05_THEID</name>
<keyword evidence="3" id="KW-0732">Signal</keyword>
<dbReference type="CDD" id="cd13517">
    <property type="entry name" value="PBP2_ModA3_like"/>
    <property type="match status" value="1"/>
</dbReference>
<reference evidence="6" key="1">
    <citation type="submission" date="2011-04" db="EMBL/GenBank/DDBJ databases">
        <title>The complete genome of Thermodesulfatator indicus DSM 15286.</title>
        <authorList>
            <person name="Lucas S."/>
            <person name="Copeland A."/>
            <person name="Lapidus A."/>
            <person name="Bruce D."/>
            <person name="Goodwin L."/>
            <person name="Pitluck S."/>
            <person name="Peters L."/>
            <person name="Kyrpides N."/>
            <person name="Mavromatis K."/>
            <person name="Pagani I."/>
            <person name="Ivanova N."/>
            <person name="Saunders L."/>
            <person name="Detter J.C."/>
            <person name="Tapia R."/>
            <person name="Han C."/>
            <person name="Land M."/>
            <person name="Hauser L."/>
            <person name="Markowitz V."/>
            <person name="Cheng J.-F."/>
            <person name="Hugenholtz P."/>
            <person name="Woyke T."/>
            <person name="Wu D."/>
            <person name="Spring S."/>
            <person name="Schroeder M."/>
            <person name="Brambilla E."/>
            <person name="Klenk H.-P."/>
            <person name="Eisen J.A."/>
        </authorList>
    </citation>
    <scope>NUCLEOTIDE SEQUENCE [LARGE SCALE GENOMIC DNA]</scope>
    <source>
        <strain evidence="6">DSM 15286 / JCM 11887 / CIR29812</strain>
    </source>
</reference>
<dbReference type="GO" id="GO:0046872">
    <property type="term" value="F:metal ion binding"/>
    <property type="evidence" value="ECO:0007669"/>
    <property type="project" value="UniProtKB-KW"/>
</dbReference>
<dbReference type="SUPFAM" id="SSF53850">
    <property type="entry name" value="Periplasmic binding protein-like II"/>
    <property type="match status" value="1"/>
</dbReference>
<evidence type="ECO:0000256" key="1">
    <source>
        <dbReference type="ARBA" id="ARBA00009175"/>
    </source>
</evidence>
<evidence type="ECO:0000313" key="6">
    <source>
        <dbReference type="Proteomes" id="UP000006793"/>
    </source>
</evidence>
<keyword evidence="4" id="KW-0500">Molybdenum</keyword>